<name>A0A090FB34_MESPL</name>
<dbReference type="GeneID" id="31892026"/>
<dbReference type="AlphaFoldDB" id="A0A090FB34"/>
<gene>
    <name evidence="3" type="ORF">MPLDJ20_320024</name>
</gene>
<dbReference type="Pfam" id="PF00797">
    <property type="entry name" value="Acetyltransf_2"/>
    <property type="match status" value="1"/>
</dbReference>
<dbReference type="PANTHER" id="PTHR11786">
    <property type="entry name" value="N-HYDROXYARYLAMINE O-ACETYLTRANSFERASE"/>
    <property type="match status" value="1"/>
</dbReference>
<proteinExistence type="inferred from homology"/>
<evidence type="ECO:0000313" key="3">
    <source>
        <dbReference type="EMBL" id="CDX41112.1"/>
    </source>
</evidence>
<dbReference type="EMBL" id="CCNB01000026">
    <property type="protein sequence ID" value="CDX41112.1"/>
    <property type="molecule type" value="Genomic_DNA"/>
</dbReference>
<protein>
    <submittedName>
        <fullName evidence="3">Putative N-hydroxyarylamine O-acetyltransferase</fullName>
        <ecNumber evidence="3">2.3.1.118</ecNumber>
    </submittedName>
</protein>
<dbReference type="Proteomes" id="UP000046373">
    <property type="component" value="Unassembled WGS sequence"/>
</dbReference>
<dbReference type="PRINTS" id="PR01543">
    <property type="entry name" value="ANATRNSFRASE"/>
</dbReference>
<dbReference type="SUPFAM" id="SSF54001">
    <property type="entry name" value="Cysteine proteinases"/>
    <property type="match status" value="1"/>
</dbReference>
<evidence type="ECO:0000313" key="4">
    <source>
        <dbReference type="Proteomes" id="UP000046373"/>
    </source>
</evidence>
<dbReference type="PANTHER" id="PTHR11786:SF0">
    <property type="entry name" value="ARYLAMINE N-ACETYLTRANSFERASE 4-RELATED"/>
    <property type="match status" value="1"/>
</dbReference>
<keyword evidence="3" id="KW-0012">Acyltransferase</keyword>
<accession>A0A090FB34</accession>
<keyword evidence="3" id="KW-0808">Transferase</keyword>
<comment type="similarity">
    <text evidence="1 2">Belongs to the arylamine N-acetyltransferase family.</text>
</comment>
<dbReference type="InterPro" id="IPR001447">
    <property type="entry name" value="Arylamine_N-AcTrfase"/>
</dbReference>
<dbReference type="Gene3D" id="2.40.128.150">
    <property type="entry name" value="Cysteine proteinases"/>
    <property type="match status" value="1"/>
</dbReference>
<dbReference type="GO" id="GO:0046990">
    <property type="term" value="F:N-hydroxyarylamine O-acetyltransferase activity"/>
    <property type="evidence" value="ECO:0007669"/>
    <property type="project" value="UniProtKB-EC"/>
</dbReference>
<sequence length="284" mass="32242">MSDPVFDQRAWLERIGYSGPVVPALDTLNRLIFAQSHSIAYETLDIMLGRFPKLDVPTLQHKMIANKRGGYCFEQNMLFRAGLRSLGFRITSLQGRVVRGLEIDAQRPAIHMLLKIELPEGAYLADVGFGNLAPTSALLLQPQIEQDTPHELMRFIDVGGELTLQARLKHGWQHIYRVIPYPRYDAEYEITNWYTATHPETPYQANIIVAKPGPNRSRITMYNARVRTRDADGHVEKRWLADESEFKDVLCGEFGLNMSDREIEDCVAVMKAKGTGDAPHPFFA</sequence>
<dbReference type="InterPro" id="IPR038765">
    <property type="entry name" value="Papain-like_cys_pep_sf"/>
</dbReference>
<evidence type="ECO:0000256" key="2">
    <source>
        <dbReference type="RuleBase" id="RU003452"/>
    </source>
</evidence>
<evidence type="ECO:0000256" key="1">
    <source>
        <dbReference type="ARBA" id="ARBA00006547"/>
    </source>
</evidence>
<organism evidence="3 4">
    <name type="scientific">Mesorhizobium plurifarium</name>
    <dbReference type="NCBI Taxonomy" id="69974"/>
    <lineage>
        <taxon>Bacteria</taxon>
        <taxon>Pseudomonadati</taxon>
        <taxon>Pseudomonadota</taxon>
        <taxon>Alphaproteobacteria</taxon>
        <taxon>Hyphomicrobiales</taxon>
        <taxon>Phyllobacteriaceae</taxon>
        <taxon>Mesorhizobium</taxon>
    </lineage>
</organism>
<reference evidence="3 4" key="1">
    <citation type="submission" date="2014-08" db="EMBL/GenBank/DDBJ databases">
        <authorList>
            <person name="Moulin Lionel"/>
        </authorList>
    </citation>
    <scope>NUCLEOTIDE SEQUENCE [LARGE SCALE GENOMIC DNA]</scope>
</reference>
<dbReference type="Gene3D" id="3.30.2140.10">
    <property type="entry name" value="Arylamine N-acetyltransferase"/>
    <property type="match status" value="1"/>
</dbReference>
<dbReference type="EC" id="2.3.1.118" evidence="3"/>